<gene>
    <name evidence="1" type="ORF">LAZ67_4003386</name>
</gene>
<name>A0ABY6KEC9_9ARAC</name>
<organism evidence="1 2">
    <name type="scientific">Cordylochernes scorpioides</name>
    <dbReference type="NCBI Taxonomy" id="51811"/>
    <lineage>
        <taxon>Eukaryota</taxon>
        <taxon>Metazoa</taxon>
        <taxon>Ecdysozoa</taxon>
        <taxon>Arthropoda</taxon>
        <taxon>Chelicerata</taxon>
        <taxon>Arachnida</taxon>
        <taxon>Pseudoscorpiones</taxon>
        <taxon>Cheliferoidea</taxon>
        <taxon>Chernetidae</taxon>
        <taxon>Cordylochernes</taxon>
    </lineage>
</organism>
<sequence length="99" mass="11393">MLHSKLQTLLGVQDFSLYFLTHYREESQTVDHLLFFCPCVHATHILELDHRVLQPAILRSLRLRGDNRFLRPPDLLAPERWLQATVGDFSDGAPALARS</sequence>
<keyword evidence="2" id="KW-1185">Reference proteome</keyword>
<evidence type="ECO:0000313" key="1">
    <source>
        <dbReference type="EMBL" id="UYV66938.1"/>
    </source>
</evidence>
<reference evidence="1 2" key="1">
    <citation type="submission" date="2022-01" db="EMBL/GenBank/DDBJ databases">
        <title>A chromosomal length assembly of Cordylochernes scorpioides.</title>
        <authorList>
            <person name="Zeh D."/>
            <person name="Zeh J."/>
        </authorList>
    </citation>
    <scope>NUCLEOTIDE SEQUENCE [LARGE SCALE GENOMIC DNA]</scope>
    <source>
        <strain evidence="1">IN4F17</strain>
        <tissue evidence="1">Whole Body</tissue>
    </source>
</reference>
<protein>
    <submittedName>
        <fullName evidence="1">Uncharacterized protein</fullName>
    </submittedName>
</protein>
<dbReference type="EMBL" id="CP092866">
    <property type="protein sequence ID" value="UYV66938.1"/>
    <property type="molecule type" value="Genomic_DNA"/>
</dbReference>
<dbReference type="Proteomes" id="UP001235939">
    <property type="component" value="Chromosome 04"/>
</dbReference>
<accession>A0ABY6KEC9</accession>
<proteinExistence type="predicted"/>
<evidence type="ECO:0000313" key="2">
    <source>
        <dbReference type="Proteomes" id="UP001235939"/>
    </source>
</evidence>